<feature type="region of interest" description="Disordered" evidence="1">
    <location>
        <begin position="154"/>
        <end position="195"/>
    </location>
</feature>
<name>R8CIF6_BACCE</name>
<evidence type="ECO:0000313" key="2">
    <source>
        <dbReference type="EMBL" id="EOO11406.1"/>
    </source>
</evidence>
<feature type="compositionally biased region" description="Basic and acidic residues" evidence="1">
    <location>
        <begin position="154"/>
        <end position="181"/>
    </location>
</feature>
<dbReference type="PATRIC" id="fig|1053205.3.peg.5726"/>
<dbReference type="AlphaFoldDB" id="R8CIF6"/>
<sequence>MSATKKDKQVGSTIIYKFGVDDQKFVDWYNNQDNFSDSFRFVLDYFMQKFGDIDVKKLKLLIEMGMVDLDNPTPVQIPTPVAKTQATPIQTQSEPVQEVAEEVVEEIASTVEEKTVEVTDTPQEPVQEVVEEVVNEVEEPVVEEVSSLDVPKVIKEKRQEAQPKRMLGEEKPVEVKKEEPVSKPAVMPSLGDLNR</sequence>
<evidence type="ECO:0000313" key="3">
    <source>
        <dbReference type="Proteomes" id="UP000014003"/>
    </source>
</evidence>
<dbReference type="HOGENOM" id="CLU_1393851_0_0_9"/>
<protein>
    <submittedName>
        <fullName evidence="2">Uncharacterized protein</fullName>
    </submittedName>
</protein>
<evidence type="ECO:0000256" key="1">
    <source>
        <dbReference type="SAM" id="MobiDB-lite"/>
    </source>
</evidence>
<organism evidence="2 3">
    <name type="scientific">Bacillus cereus HuA3-9</name>
    <dbReference type="NCBI Taxonomy" id="1053205"/>
    <lineage>
        <taxon>Bacteria</taxon>
        <taxon>Bacillati</taxon>
        <taxon>Bacillota</taxon>
        <taxon>Bacilli</taxon>
        <taxon>Bacillales</taxon>
        <taxon>Bacillaceae</taxon>
        <taxon>Bacillus</taxon>
        <taxon>Bacillus cereus group</taxon>
    </lineage>
</organism>
<gene>
    <name evidence="2" type="ORF">IGA_05669</name>
</gene>
<dbReference type="EMBL" id="AHDZ01000070">
    <property type="protein sequence ID" value="EOO11406.1"/>
    <property type="molecule type" value="Genomic_DNA"/>
</dbReference>
<reference evidence="2 3" key="1">
    <citation type="submission" date="2012-12" db="EMBL/GenBank/DDBJ databases">
        <title>The Genome Sequence of Bacillus cereus HuA3-9.</title>
        <authorList>
            <consortium name="The Broad Institute Genome Sequencing Platform"/>
            <consortium name="The Broad Institute Genome Sequencing Center for Infectious Disease"/>
            <person name="Feldgarden M."/>
            <person name="Van der Auwera G.A."/>
            <person name="Mahillon J."/>
            <person name="Duprez V."/>
            <person name="Timmery S."/>
            <person name="Mattelet C."/>
            <person name="Dierick K."/>
            <person name="Sun M."/>
            <person name="Yu Z."/>
            <person name="Zhu L."/>
            <person name="Hu X."/>
            <person name="Shank E.B."/>
            <person name="Swiecicka I."/>
            <person name="Hansen B.M."/>
            <person name="Andrup L."/>
            <person name="Walker B."/>
            <person name="Young S.K."/>
            <person name="Zeng Q."/>
            <person name="Gargeya S."/>
            <person name="Fitzgerald M."/>
            <person name="Haas B."/>
            <person name="Abouelleil A."/>
            <person name="Alvarado L."/>
            <person name="Arachchi H.M."/>
            <person name="Berlin A.M."/>
            <person name="Chapman S.B."/>
            <person name="Dewar J."/>
            <person name="Goldberg J."/>
            <person name="Griggs A."/>
            <person name="Gujja S."/>
            <person name="Hansen M."/>
            <person name="Howarth C."/>
            <person name="Imamovic A."/>
            <person name="Larimer J."/>
            <person name="McCowan C."/>
            <person name="Murphy C."/>
            <person name="Neiman D."/>
            <person name="Pearson M."/>
            <person name="Priest M."/>
            <person name="Roberts A."/>
            <person name="Saif S."/>
            <person name="Shea T."/>
            <person name="Sisk P."/>
            <person name="Sykes S."/>
            <person name="Wortman J."/>
            <person name="Nusbaum C."/>
            <person name="Birren B."/>
        </authorList>
    </citation>
    <scope>NUCLEOTIDE SEQUENCE [LARGE SCALE GENOMIC DNA]</scope>
    <source>
        <strain evidence="2 3">HuA3-9</strain>
    </source>
</reference>
<dbReference type="RefSeq" id="WP_016094902.1">
    <property type="nucleotide sequence ID" value="NZ_KB976126.1"/>
</dbReference>
<comment type="caution">
    <text evidence="2">The sequence shown here is derived from an EMBL/GenBank/DDBJ whole genome shotgun (WGS) entry which is preliminary data.</text>
</comment>
<proteinExistence type="predicted"/>
<accession>R8CIF6</accession>
<dbReference type="Proteomes" id="UP000014003">
    <property type="component" value="Unassembled WGS sequence"/>
</dbReference>